<accession>A0A7W6C041</accession>
<dbReference type="SUPFAM" id="SSF46689">
    <property type="entry name" value="Homeodomain-like"/>
    <property type="match status" value="1"/>
</dbReference>
<dbReference type="InterPro" id="IPR035418">
    <property type="entry name" value="AraC-bd_2"/>
</dbReference>
<dbReference type="InterPro" id="IPR050204">
    <property type="entry name" value="AraC_XylS_family_regulators"/>
</dbReference>
<evidence type="ECO:0000313" key="5">
    <source>
        <dbReference type="EMBL" id="MBB3937975.1"/>
    </source>
</evidence>
<dbReference type="AlphaFoldDB" id="A0A7W6C041"/>
<dbReference type="Pfam" id="PF14525">
    <property type="entry name" value="AraC_binding_2"/>
    <property type="match status" value="1"/>
</dbReference>
<reference evidence="5 6" key="1">
    <citation type="submission" date="2020-08" db="EMBL/GenBank/DDBJ databases">
        <title>Genomic Encyclopedia of Type Strains, Phase IV (KMG-IV): sequencing the most valuable type-strain genomes for metagenomic binning, comparative biology and taxonomic classification.</title>
        <authorList>
            <person name="Goeker M."/>
        </authorList>
    </citation>
    <scope>NUCLEOTIDE SEQUENCE [LARGE SCALE GENOMIC DNA]</scope>
    <source>
        <strain evidence="5 6">DSM 25024</strain>
    </source>
</reference>
<proteinExistence type="predicted"/>
<evidence type="ECO:0000313" key="6">
    <source>
        <dbReference type="Proteomes" id="UP000531216"/>
    </source>
</evidence>
<organism evidence="5 6">
    <name type="scientific">Aureimonas phyllosphaerae</name>
    <dbReference type="NCBI Taxonomy" id="1166078"/>
    <lineage>
        <taxon>Bacteria</taxon>
        <taxon>Pseudomonadati</taxon>
        <taxon>Pseudomonadota</taxon>
        <taxon>Alphaproteobacteria</taxon>
        <taxon>Hyphomicrobiales</taxon>
        <taxon>Aurantimonadaceae</taxon>
        <taxon>Aureimonas</taxon>
    </lineage>
</organism>
<dbReference type="SMART" id="SM00342">
    <property type="entry name" value="HTH_ARAC"/>
    <property type="match status" value="1"/>
</dbReference>
<evidence type="ECO:0000256" key="2">
    <source>
        <dbReference type="ARBA" id="ARBA00023125"/>
    </source>
</evidence>
<dbReference type="GO" id="GO:0043565">
    <property type="term" value="F:sequence-specific DNA binding"/>
    <property type="evidence" value="ECO:0007669"/>
    <property type="project" value="InterPro"/>
</dbReference>
<comment type="caution">
    <text evidence="5">The sequence shown here is derived from an EMBL/GenBank/DDBJ whole genome shotgun (WGS) entry which is preliminary data.</text>
</comment>
<dbReference type="PROSITE" id="PS01124">
    <property type="entry name" value="HTH_ARAC_FAMILY_2"/>
    <property type="match status" value="1"/>
</dbReference>
<dbReference type="EMBL" id="JACIDO010000014">
    <property type="protein sequence ID" value="MBB3937975.1"/>
    <property type="molecule type" value="Genomic_DNA"/>
</dbReference>
<name>A0A7W6C041_9HYPH</name>
<dbReference type="RefSeq" id="WP_175526920.1">
    <property type="nucleotide sequence ID" value="NZ_FOOA01000022.1"/>
</dbReference>
<dbReference type="Gene3D" id="1.10.10.60">
    <property type="entry name" value="Homeodomain-like"/>
    <property type="match status" value="1"/>
</dbReference>
<dbReference type="Pfam" id="PF12833">
    <property type="entry name" value="HTH_18"/>
    <property type="match status" value="1"/>
</dbReference>
<dbReference type="Proteomes" id="UP000531216">
    <property type="component" value="Unassembled WGS sequence"/>
</dbReference>
<evidence type="ECO:0000256" key="1">
    <source>
        <dbReference type="ARBA" id="ARBA00023015"/>
    </source>
</evidence>
<sequence>MAKSPSTRFEFDSTMFDGDEAFGRYHDLYAGGSDVHRMGPDFRARFEAHRLGSLVLFDRHLNDVAHERTAARVSGDGFSHFTLQLVVSGQMLAEQGGEVQDVRPGEIILFDLTRPQRTTAIDVHLLTFSVPHEIVKRSSLHVEGLHGRILGSAQSGLLGDVMTSMVTRQLSAVSGDPEPVVAIFEAALALALRVEDAAVLRDRNEAAAHERIRFVVEANLTKRELDPAMVAHLAGVSRTVLYDLFKPLGGISRYIVARRAVRLRSLLQRPDRRNTGIGELMREAGFASESHASRSFADVYGMTPGRYREAGGGPEPRDDTVLRPRFDDWLRALN</sequence>
<keyword evidence="3" id="KW-0804">Transcription</keyword>
<evidence type="ECO:0000259" key="4">
    <source>
        <dbReference type="PROSITE" id="PS01124"/>
    </source>
</evidence>
<keyword evidence="2 5" id="KW-0238">DNA-binding</keyword>
<feature type="domain" description="HTH araC/xylS-type" evidence="4">
    <location>
        <begin position="210"/>
        <end position="310"/>
    </location>
</feature>
<keyword evidence="1" id="KW-0805">Transcription regulation</keyword>
<evidence type="ECO:0000256" key="3">
    <source>
        <dbReference type="ARBA" id="ARBA00023163"/>
    </source>
</evidence>
<dbReference type="GO" id="GO:0003700">
    <property type="term" value="F:DNA-binding transcription factor activity"/>
    <property type="evidence" value="ECO:0007669"/>
    <property type="project" value="InterPro"/>
</dbReference>
<gene>
    <name evidence="5" type="ORF">GGR05_004145</name>
</gene>
<dbReference type="InterPro" id="IPR009057">
    <property type="entry name" value="Homeodomain-like_sf"/>
</dbReference>
<dbReference type="PANTHER" id="PTHR46796">
    <property type="entry name" value="HTH-TYPE TRANSCRIPTIONAL ACTIVATOR RHAS-RELATED"/>
    <property type="match status" value="1"/>
</dbReference>
<protein>
    <submittedName>
        <fullName evidence="5">AraC-like DNA-binding protein</fullName>
    </submittedName>
</protein>
<dbReference type="PANTHER" id="PTHR46796:SF6">
    <property type="entry name" value="ARAC SUBFAMILY"/>
    <property type="match status" value="1"/>
</dbReference>
<dbReference type="InterPro" id="IPR018060">
    <property type="entry name" value="HTH_AraC"/>
</dbReference>
<keyword evidence="6" id="KW-1185">Reference proteome</keyword>